<dbReference type="Proteomes" id="UP000002093">
    <property type="component" value="Segment"/>
</dbReference>
<sequence length="106" mass="11834">MTCIGIHVTASGMRTATKALRLDASEVQRVANLRWAKGRGLADFTGPVEDYLLKSARLFHTTPRLHGRQVWWFGPSKCGSMALVYVELLSRPLWERHLAELAAAQS</sequence>
<dbReference type="GeneID" id="921715"/>
<accession>Q94MV1</accession>
<name>Q94MV1_9CAUD</name>
<evidence type="ECO:0000313" key="2">
    <source>
        <dbReference type="Proteomes" id="UP000002093"/>
    </source>
</evidence>
<proteinExistence type="predicted"/>
<dbReference type="EMBL" id="AF396866">
    <property type="protein sequence ID" value="AAK94353.1"/>
    <property type="molecule type" value="Genomic_DNA"/>
</dbReference>
<dbReference type="RefSeq" id="NP_203432.1">
    <property type="nucleotide sequence ID" value="NC_003085.1"/>
</dbReference>
<keyword evidence="2" id="KW-1185">Reference proteome</keyword>
<dbReference type="KEGG" id="vg:921715"/>
<protein>
    <submittedName>
        <fullName evidence="1">p18</fullName>
    </submittedName>
</protein>
<organism evidence="1 2">
    <name type="scientific">Myxococcus phage Mx8</name>
    <dbReference type="NCBI Taxonomy" id="49964"/>
    <lineage>
        <taxon>Viruses</taxon>
        <taxon>Duplodnaviria</taxon>
        <taxon>Heunggongvirae</taxon>
        <taxon>Uroviricota</taxon>
        <taxon>Caudoviricetes</taxon>
        <taxon>Myxoctovirus</taxon>
        <taxon>Myxoctovirus Mx8</taxon>
    </lineage>
</organism>
<evidence type="ECO:0000313" key="1">
    <source>
        <dbReference type="EMBL" id="AAK94353.1"/>
    </source>
</evidence>
<reference evidence="1 2" key="1">
    <citation type="submission" date="2001-06" db="EMBL/GenBank/DDBJ databases">
        <title>Genome organization of temperate Myxococcus phage Mx8.</title>
        <authorList>
            <person name="Youderian P."/>
            <person name="Walthers D."/>
            <person name="Salmi D."/>
            <person name="Magrini V."/>
            <person name="Hartzell P.L."/>
        </authorList>
    </citation>
    <scope>NUCLEOTIDE SEQUENCE [LARGE SCALE GENOMIC DNA]</scope>
</reference>